<dbReference type="EMBL" id="UYJE01002742">
    <property type="protein sequence ID" value="VDI13261.1"/>
    <property type="molecule type" value="Genomic_DNA"/>
</dbReference>
<organism evidence="2 3">
    <name type="scientific">Mytilus galloprovincialis</name>
    <name type="common">Mediterranean mussel</name>
    <dbReference type="NCBI Taxonomy" id="29158"/>
    <lineage>
        <taxon>Eukaryota</taxon>
        <taxon>Metazoa</taxon>
        <taxon>Spiralia</taxon>
        <taxon>Lophotrochozoa</taxon>
        <taxon>Mollusca</taxon>
        <taxon>Bivalvia</taxon>
        <taxon>Autobranchia</taxon>
        <taxon>Pteriomorphia</taxon>
        <taxon>Mytilida</taxon>
        <taxon>Mytiloidea</taxon>
        <taxon>Mytilidae</taxon>
        <taxon>Mytilinae</taxon>
        <taxon>Mytilus</taxon>
    </lineage>
</organism>
<gene>
    <name evidence="2" type="ORF">MGAL_10B025321</name>
</gene>
<dbReference type="InterPro" id="IPR011604">
    <property type="entry name" value="PDDEXK-like_dom_sf"/>
</dbReference>
<dbReference type="SUPFAM" id="SSF52980">
    <property type="entry name" value="Restriction endonuclease-like"/>
    <property type="match status" value="1"/>
</dbReference>
<proteinExistence type="predicted"/>
<dbReference type="PANTHER" id="PTHR47526:SF3">
    <property type="entry name" value="PHD-TYPE DOMAIN-CONTAINING PROTEIN"/>
    <property type="match status" value="1"/>
</dbReference>
<dbReference type="CDD" id="cd22343">
    <property type="entry name" value="PDDEXK_lambda_exonuclease-like"/>
    <property type="match status" value="1"/>
</dbReference>
<evidence type="ECO:0000259" key="1">
    <source>
        <dbReference type="Pfam" id="PF09588"/>
    </source>
</evidence>
<dbReference type="InterPro" id="IPR011335">
    <property type="entry name" value="Restrct_endonuc-II-like"/>
</dbReference>
<evidence type="ECO:0000313" key="3">
    <source>
        <dbReference type="Proteomes" id="UP000596742"/>
    </source>
</evidence>
<accession>A0A8B6D1N9</accession>
<sequence length="551" mass="63136">MTENKNVKDLKRDELGVFLRDRGIPYASRNKEDRLVLASIAEKRNVPLKSSVDDDLKTIIEERKNKMVLEDGLIKLPDPVKMLAGWEKTFINFPNTSATDVEDYIKLFRQIEAGCNKACTSKPQEWHKPHAQGKRVTQPDFVRNLVVKKVTGRFDTTPEDLKKKGNKSRLAFDPRAVCYRKEKTLLDFDLKKLEDITNGNCGVLLYSPRSNIEKNAGHPDIENIQIEEEVETISKTIPVLANEIIEAKQNINQCDFGEELLLNLDNSITDETVDYVVRKTCKQSSSKIWFDHRIGRITASVANECSKKVNEKDEVSEKNNSVVAKIFNYKSAPAYVKSLKWGRERELPAIKEYEKNAKGKHKDFNVQSTGLHICKENPWLAATPDSLIICDCCGLGCLEIKNPEKYKNDTIQQMATSDQSYLNYSDNKQISLDKKHQYYTQVQIQMYATNTKYADFVVKTVAADDNIFIQRIAYDEIFTMNVIHKCKVFFTKVIVQELLTHKVKLYYEKLQNNEQNSDQVFTNSNLEIISDGAIKTKYIYGLAISGHSFYS</sequence>
<reference evidence="2" key="1">
    <citation type="submission" date="2018-11" db="EMBL/GenBank/DDBJ databases">
        <authorList>
            <person name="Alioto T."/>
            <person name="Alioto T."/>
        </authorList>
    </citation>
    <scope>NUCLEOTIDE SEQUENCE</scope>
</reference>
<dbReference type="Proteomes" id="UP000596742">
    <property type="component" value="Unassembled WGS sequence"/>
</dbReference>
<keyword evidence="3" id="KW-1185">Reference proteome</keyword>
<dbReference type="OrthoDB" id="261614at2759"/>
<dbReference type="AlphaFoldDB" id="A0A8B6D1N9"/>
<dbReference type="Gene3D" id="3.90.320.10">
    <property type="match status" value="1"/>
</dbReference>
<protein>
    <recommendedName>
        <fullName evidence="1">YqaJ viral recombinase domain-containing protein</fullName>
    </recommendedName>
</protein>
<comment type="caution">
    <text evidence="2">The sequence shown here is derived from an EMBL/GenBank/DDBJ whole genome shotgun (WGS) entry which is preliminary data.</text>
</comment>
<dbReference type="InterPro" id="IPR019080">
    <property type="entry name" value="YqaJ_viral_recombinase"/>
</dbReference>
<dbReference type="GO" id="GO:0006281">
    <property type="term" value="P:DNA repair"/>
    <property type="evidence" value="ECO:0007669"/>
    <property type="project" value="UniProtKB-ARBA"/>
</dbReference>
<name>A0A8B6D1N9_MYTGA</name>
<evidence type="ECO:0000313" key="2">
    <source>
        <dbReference type="EMBL" id="VDI13261.1"/>
    </source>
</evidence>
<dbReference type="PANTHER" id="PTHR47526">
    <property type="entry name" value="ATP-DEPENDENT DNA HELICASE"/>
    <property type="match status" value="1"/>
</dbReference>
<dbReference type="Pfam" id="PF09588">
    <property type="entry name" value="YqaJ"/>
    <property type="match status" value="1"/>
</dbReference>
<feature type="domain" description="YqaJ viral recombinase" evidence="1">
    <location>
        <begin position="289"/>
        <end position="451"/>
    </location>
</feature>